<dbReference type="EMBL" id="CP008944">
    <property type="protein sequence ID" value="AIG63771.1"/>
    <property type="molecule type" value="Genomic_DNA"/>
</dbReference>
<protein>
    <submittedName>
        <fullName evidence="3">Alpha-D-GlcNAc-diphosphoryl polyprenol, alpha-3-L-rhamnosyl transferase</fullName>
    </submittedName>
</protein>
<evidence type="ECO:0000313" key="3">
    <source>
        <dbReference type="EMBL" id="AIG63771.1"/>
    </source>
</evidence>
<keyword evidence="4" id="KW-1185">Reference proteome</keyword>
<feature type="domain" description="Glycosyltransferase 2-like" evidence="1">
    <location>
        <begin position="11"/>
        <end position="133"/>
    </location>
</feature>
<evidence type="ECO:0000259" key="2">
    <source>
        <dbReference type="Pfam" id="PF13632"/>
    </source>
</evidence>
<dbReference type="Pfam" id="PF13632">
    <property type="entry name" value="Glyco_trans_2_3"/>
    <property type="match status" value="1"/>
</dbReference>
<reference evidence="3 4" key="1">
    <citation type="submission" date="2014-07" db="EMBL/GenBank/DDBJ databases">
        <title>Complete genome sequence of Corynebacterium atypicum DSM 44849: identifiction of the mycolic acid biosynthesis genes.</title>
        <authorList>
            <person name="Tippelt A."/>
            <person name="Mollmann S."/>
            <person name="Albersmeier A."/>
            <person name="Jaenicke S."/>
            <person name="Ruckert C."/>
            <person name="Tauch A."/>
        </authorList>
    </citation>
    <scope>NUCLEOTIDE SEQUENCE [LARGE SCALE GENOMIC DNA]</scope>
    <source>
        <strain evidence="3 4">R2070</strain>
    </source>
</reference>
<dbReference type="InterPro" id="IPR029044">
    <property type="entry name" value="Nucleotide-diphossugar_trans"/>
</dbReference>
<dbReference type="PANTHER" id="PTHR43179">
    <property type="entry name" value="RHAMNOSYLTRANSFERASE WBBL"/>
    <property type="match status" value="1"/>
</dbReference>
<dbReference type="Proteomes" id="UP000028504">
    <property type="component" value="Chromosome"/>
</dbReference>
<evidence type="ECO:0000313" key="4">
    <source>
        <dbReference type="Proteomes" id="UP000028504"/>
    </source>
</evidence>
<dbReference type="Gene3D" id="3.90.550.10">
    <property type="entry name" value="Spore Coat Polysaccharide Biosynthesis Protein SpsA, Chain A"/>
    <property type="match status" value="1"/>
</dbReference>
<feature type="domain" description="Glycosyltransferase 2-like" evidence="2">
    <location>
        <begin position="176"/>
        <end position="230"/>
    </location>
</feature>
<dbReference type="PANTHER" id="PTHR43179:SF7">
    <property type="entry name" value="RHAMNOSYLTRANSFERASE WBBL"/>
    <property type="match status" value="1"/>
</dbReference>
<accession>A0ABN4DEY3</accession>
<dbReference type="GO" id="GO:0016740">
    <property type="term" value="F:transferase activity"/>
    <property type="evidence" value="ECO:0007669"/>
    <property type="project" value="UniProtKB-KW"/>
</dbReference>
<name>A0ABN4DEY3_9CORY</name>
<evidence type="ECO:0000259" key="1">
    <source>
        <dbReference type="Pfam" id="PF00535"/>
    </source>
</evidence>
<gene>
    <name evidence="3" type="ORF">CATYP_02705</name>
</gene>
<dbReference type="InterPro" id="IPR001173">
    <property type="entry name" value="Glyco_trans_2-like"/>
</dbReference>
<dbReference type="CDD" id="cd04186">
    <property type="entry name" value="GT_2_like_c"/>
    <property type="match status" value="1"/>
</dbReference>
<proteinExistence type="predicted"/>
<organism evidence="3 4">
    <name type="scientific">Corynebacterium atypicum</name>
    <dbReference type="NCBI Taxonomy" id="191610"/>
    <lineage>
        <taxon>Bacteria</taxon>
        <taxon>Bacillati</taxon>
        <taxon>Actinomycetota</taxon>
        <taxon>Actinomycetes</taxon>
        <taxon>Mycobacteriales</taxon>
        <taxon>Corynebacteriaceae</taxon>
        <taxon>Corynebacterium</taxon>
    </lineage>
</organism>
<dbReference type="Pfam" id="PF00535">
    <property type="entry name" value="Glycos_transf_2"/>
    <property type="match status" value="1"/>
</dbReference>
<dbReference type="SUPFAM" id="SSF53448">
    <property type="entry name" value="Nucleotide-diphospho-sugar transferases"/>
    <property type="match status" value="1"/>
</dbReference>
<sequence length="305" mass="32229">MIDLPPAPVAVISVTYSPGRHLRALLDSLPGASGAGCRVVLADNGSTDGAPQRAAAADARVSVLDTGGNVGYGAAINAAAASLRCEVEERAVDPEFFLVVNPDVELGPGALDQLVACARRNPRAGAVGPLIRDPNGAVYPSARAQPSLVVGAGHALLADVWPQNPFSRAYRRGSDMSCERSAGWLSGACLLIRWAAFDEVGGFDERYFMYLEDVDFGDRLQRAGWQNVLCVDAEVVHDQGHAANAVPVATSRAHHQSAYAFLADRYPAWWQAPVRAVVKAGLAVRQRVAGWAASRQIAAGSPARR</sequence>
<keyword evidence="3" id="KW-0808">Transferase</keyword>